<dbReference type="Proteomes" id="UP000008021">
    <property type="component" value="Chromosome 2"/>
</dbReference>
<protein>
    <submittedName>
        <fullName evidence="2">Uncharacterized protein</fullName>
    </submittedName>
</protein>
<dbReference type="Gramene" id="OMERI02G18480.1">
    <property type="protein sequence ID" value="OMERI02G18480.1"/>
    <property type="gene ID" value="OMERI02G18480"/>
</dbReference>
<evidence type="ECO:0000313" key="3">
    <source>
        <dbReference type="Proteomes" id="UP000008021"/>
    </source>
</evidence>
<dbReference type="HOGENOM" id="CLU_1333944_0_0_1"/>
<dbReference type="PANTHER" id="PTHR33265">
    <property type="entry name" value="AVR9/CF-9 RAPIDLY ELICITED PROTEIN-RELATED"/>
    <property type="match status" value="1"/>
</dbReference>
<evidence type="ECO:0000256" key="1">
    <source>
        <dbReference type="SAM" id="MobiDB-lite"/>
    </source>
</evidence>
<dbReference type="InterPro" id="IPR008480">
    <property type="entry name" value="DUF761_pln"/>
</dbReference>
<name>A0A0E0CL86_9ORYZ</name>
<organism evidence="2">
    <name type="scientific">Oryza meridionalis</name>
    <dbReference type="NCBI Taxonomy" id="40149"/>
    <lineage>
        <taxon>Eukaryota</taxon>
        <taxon>Viridiplantae</taxon>
        <taxon>Streptophyta</taxon>
        <taxon>Embryophyta</taxon>
        <taxon>Tracheophyta</taxon>
        <taxon>Spermatophyta</taxon>
        <taxon>Magnoliopsida</taxon>
        <taxon>Liliopsida</taxon>
        <taxon>Poales</taxon>
        <taxon>Poaceae</taxon>
        <taxon>BOP clade</taxon>
        <taxon>Oryzoideae</taxon>
        <taxon>Oryzeae</taxon>
        <taxon>Oryzinae</taxon>
        <taxon>Oryza</taxon>
    </lineage>
</organism>
<dbReference type="PANTHER" id="PTHR33265:SF22">
    <property type="entry name" value="OS02G0517700 PROTEIN"/>
    <property type="match status" value="1"/>
</dbReference>
<sequence length="196" mass="21240">MEARRCRRRTASAAAAAARRRLCSLLALAGDYLKYLLMKRGRLLGRVARRSLAALLLSSGGGRHTSGAKPCLATAPWPPCALAEREFSCSNSPSPAFLAARRLRSRLKRRAGAAASSSCFGALRSPCGCGSSPPAADQEEEEEDEDEEVDQYGGWACGGGELIDVDYRAEEFINMFYEQLRAQSFQPPAVLHCRSP</sequence>
<evidence type="ECO:0000313" key="2">
    <source>
        <dbReference type="EnsemblPlants" id="OMERI02G18480.1"/>
    </source>
</evidence>
<dbReference type="eggNOG" id="ENOG502R5UD">
    <property type="taxonomic scope" value="Eukaryota"/>
</dbReference>
<keyword evidence="3" id="KW-1185">Reference proteome</keyword>
<accession>A0A0E0CL86</accession>
<feature type="compositionally biased region" description="Acidic residues" evidence="1">
    <location>
        <begin position="137"/>
        <end position="150"/>
    </location>
</feature>
<dbReference type="Pfam" id="PF05553">
    <property type="entry name" value="DUF761"/>
    <property type="match status" value="1"/>
</dbReference>
<dbReference type="AlphaFoldDB" id="A0A0E0CL86"/>
<proteinExistence type="predicted"/>
<dbReference type="EnsemblPlants" id="OMERI02G18480.1">
    <property type="protein sequence ID" value="OMERI02G18480.1"/>
    <property type="gene ID" value="OMERI02G18480"/>
</dbReference>
<reference evidence="2" key="1">
    <citation type="submission" date="2015-04" db="UniProtKB">
        <authorList>
            <consortium name="EnsemblPlants"/>
        </authorList>
    </citation>
    <scope>IDENTIFICATION</scope>
</reference>
<reference evidence="2" key="2">
    <citation type="submission" date="2018-05" db="EMBL/GenBank/DDBJ databases">
        <title>OmerRS3 (Oryza meridionalis Reference Sequence Version 3).</title>
        <authorList>
            <person name="Zhang J."/>
            <person name="Kudrna D."/>
            <person name="Lee S."/>
            <person name="Talag J."/>
            <person name="Welchert J."/>
            <person name="Wing R.A."/>
        </authorList>
    </citation>
    <scope>NUCLEOTIDE SEQUENCE [LARGE SCALE GENOMIC DNA]</scope>
    <source>
        <strain evidence="2">cv. OR44</strain>
    </source>
</reference>
<feature type="region of interest" description="Disordered" evidence="1">
    <location>
        <begin position="131"/>
        <end position="155"/>
    </location>
</feature>